<proteinExistence type="predicted"/>
<dbReference type="Proteomes" id="UP000664534">
    <property type="component" value="Unassembled WGS sequence"/>
</dbReference>
<name>A0A8H3EKB5_9LECA</name>
<protein>
    <submittedName>
        <fullName evidence="2">Uncharacterized protein</fullName>
    </submittedName>
</protein>
<keyword evidence="3" id="KW-1185">Reference proteome</keyword>
<comment type="caution">
    <text evidence="2">The sequence shown here is derived from an EMBL/GenBank/DDBJ whole genome shotgun (WGS) entry which is preliminary data.</text>
</comment>
<sequence>MSLILKKAPGSPWNMTLKVPGPGLALTFHGERTEQEETHQQGVTKTEHTELERKNKIKKEYGDHVPSKDEQAEDAESAGDEGAIDGEVLAREDESEDGQGGSSYEEDDRGDDGENRGLENGEEERISALTVGITIDQET</sequence>
<accession>A0A8H3EKB5</accession>
<gene>
    <name evidence="2" type="ORF">IMSHALPRED_004068</name>
</gene>
<feature type="compositionally biased region" description="Basic and acidic residues" evidence="1">
    <location>
        <begin position="112"/>
        <end position="126"/>
    </location>
</feature>
<feature type="compositionally biased region" description="Acidic residues" evidence="1">
    <location>
        <begin position="71"/>
        <end position="84"/>
    </location>
</feature>
<dbReference type="EMBL" id="CAJPDT010000002">
    <property type="protein sequence ID" value="CAF9906073.1"/>
    <property type="molecule type" value="Genomic_DNA"/>
</dbReference>
<dbReference type="AlphaFoldDB" id="A0A8H3EKB5"/>
<feature type="region of interest" description="Disordered" evidence="1">
    <location>
        <begin position="24"/>
        <end position="139"/>
    </location>
</feature>
<evidence type="ECO:0000256" key="1">
    <source>
        <dbReference type="SAM" id="MobiDB-lite"/>
    </source>
</evidence>
<organism evidence="2 3">
    <name type="scientific">Imshaugia aleurites</name>
    <dbReference type="NCBI Taxonomy" id="172621"/>
    <lineage>
        <taxon>Eukaryota</taxon>
        <taxon>Fungi</taxon>
        <taxon>Dikarya</taxon>
        <taxon>Ascomycota</taxon>
        <taxon>Pezizomycotina</taxon>
        <taxon>Lecanoromycetes</taxon>
        <taxon>OSLEUM clade</taxon>
        <taxon>Lecanoromycetidae</taxon>
        <taxon>Lecanorales</taxon>
        <taxon>Lecanorineae</taxon>
        <taxon>Parmeliaceae</taxon>
        <taxon>Imshaugia</taxon>
    </lineage>
</organism>
<feature type="compositionally biased region" description="Basic and acidic residues" evidence="1">
    <location>
        <begin position="29"/>
        <end position="70"/>
    </location>
</feature>
<reference evidence="2" key="1">
    <citation type="submission" date="2021-03" db="EMBL/GenBank/DDBJ databases">
        <authorList>
            <person name="Tagirdzhanova G."/>
        </authorList>
    </citation>
    <scope>NUCLEOTIDE SEQUENCE</scope>
</reference>
<evidence type="ECO:0000313" key="3">
    <source>
        <dbReference type="Proteomes" id="UP000664534"/>
    </source>
</evidence>
<evidence type="ECO:0000313" key="2">
    <source>
        <dbReference type="EMBL" id="CAF9906073.1"/>
    </source>
</evidence>